<dbReference type="OrthoDB" id="9814566at2"/>
<name>A0A1S1V6Q3_9FIRM</name>
<dbReference type="STRING" id="39480.EUAN_12530"/>
<evidence type="ECO:0000313" key="2">
    <source>
        <dbReference type="Proteomes" id="UP000180254"/>
    </source>
</evidence>
<proteinExistence type="predicted"/>
<dbReference type="RefSeq" id="WP_071062788.1">
    <property type="nucleotide sequence ID" value="NZ_MKIE01000004.1"/>
</dbReference>
<dbReference type="Proteomes" id="UP000180254">
    <property type="component" value="Unassembled WGS sequence"/>
</dbReference>
<reference evidence="1 2" key="1">
    <citation type="submission" date="2016-09" db="EMBL/GenBank/DDBJ databases">
        <title>Genome sequence of Eubacterium angustum.</title>
        <authorList>
            <person name="Poehlein A."/>
            <person name="Daniel R."/>
        </authorList>
    </citation>
    <scope>NUCLEOTIDE SEQUENCE [LARGE SCALE GENOMIC DNA]</scope>
    <source>
        <strain evidence="1 2">DSM 1989</strain>
    </source>
</reference>
<accession>A0A1S1V6Q3</accession>
<protein>
    <submittedName>
        <fullName evidence="1">Uncharacterized protein</fullName>
    </submittedName>
</protein>
<dbReference type="EMBL" id="MKIE01000004">
    <property type="protein sequence ID" value="OHW62184.1"/>
    <property type="molecule type" value="Genomic_DNA"/>
</dbReference>
<keyword evidence="2" id="KW-1185">Reference proteome</keyword>
<gene>
    <name evidence="1" type="ORF">EUAN_12530</name>
</gene>
<comment type="caution">
    <text evidence="1">The sequence shown here is derived from an EMBL/GenBank/DDBJ whole genome shotgun (WGS) entry which is preliminary data.</text>
</comment>
<dbReference type="AlphaFoldDB" id="A0A1S1V6Q3"/>
<organism evidence="1 2">
    <name type="scientific">Andreesenia angusta</name>
    <dbReference type="NCBI Taxonomy" id="39480"/>
    <lineage>
        <taxon>Bacteria</taxon>
        <taxon>Bacillati</taxon>
        <taxon>Bacillota</taxon>
        <taxon>Tissierellia</taxon>
        <taxon>Tissierellales</taxon>
        <taxon>Gottschalkiaceae</taxon>
        <taxon>Andreesenia</taxon>
    </lineage>
</organism>
<sequence>MKNIKVSIKIEGIAKNTVIMSEENAKDAYVAINRTLAQFLDKGLRAATPTRREDTPPQRHDLQVEVNGDVAKKALEGALDSLKAPLKPKQKELESNKDSNRDGRKTLIAFRCEDCGKVGFAVLAEGEVAICRECENAILLGDLVPVYAKCPNCGHAYNFKVKGDWMDFYKCKKCESPIDLEMHKKERKLVSMDARG</sequence>
<evidence type="ECO:0000313" key="1">
    <source>
        <dbReference type="EMBL" id="OHW62184.1"/>
    </source>
</evidence>